<dbReference type="OrthoDB" id="193023at2759"/>
<dbReference type="InterPro" id="IPR056327">
    <property type="entry name" value="ARMC9_CTLH-like_dom"/>
</dbReference>
<evidence type="ECO:0000256" key="5">
    <source>
        <dbReference type="PROSITE-ProRule" id="PRU00221"/>
    </source>
</evidence>
<dbReference type="SMART" id="SM00320">
    <property type="entry name" value="WD40"/>
    <property type="match status" value="2"/>
</dbReference>
<dbReference type="Pfam" id="PF23138">
    <property type="entry name" value="CTLH_Armc9"/>
    <property type="match status" value="1"/>
</dbReference>
<dbReference type="GO" id="GO:0051898">
    <property type="term" value="P:negative regulation of phosphatidylinositol 3-kinase/protein kinase B signal transduction"/>
    <property type="evidence" value="ECO:0007669"/>
    <property type="project" value="InterPro"/>
</dbReference>
<dbReference type="GO" id="GO:0031901">
    <property type="term" value="C:early endosome membrane"/>
    <property type="evidence" value="ECO:0007669"/>
    <property type="project" value="UniProtKB-SubCell"/>
</dbReference>
<sequence>MITLAFSKNKLDIISSFFNTYGAELSKEADWIPWLAITYIPDPQKKPEYEAAFTQDWVDALKLSLTDFIDSLFKSIETPRILKFESDRIEIMNLHTDIDVLKTEIISLKSEISNLNSTSVKSTSFIPLSLNSTHLDEDNSLVSANKELNRGSFIQMNSLQDSSVSAQSHSISPRTENPLNLILNSNQFNHPQDSPPLILKKQSLFMEHSSAIIFSQFSPDGSKIASVDEDNLLKIWSHLGDDSILIVREFEDIICGMTWNQFHSHLLYLYFDTGGFFAFDSHNKVLHHHFDLPNPDKNTVTMGSGIVAIYDFTSDSPIFSVNTISKSNNEIGKKSTSFSGDKTIGGTFSFDENSFFTITLFGKLQQWCINKKETSLISESLLGLTNLTSKSPPELSNSFKTESSFIFKNNSVFESLVNSESYKAKDTTPPPQTTFKNSHILAKFSYDSDFLVLAIENTAHVFDVSLGSLVFSLKPMAERITDIDFDSTGRYVLSACEDGTIRVGTVIKQ</sequence>
<gene>
    <name evidence="7" type="ORF">AYI68_g185</name>
</gene>
<dbReference type="InterPro" id="IPR001680">
    <property type="entry name" value="WD40_rpt"/>
</dbReference>
<comment type="subcellular location">
    <subcellularLocation>
        <location evidence="1">Early endosome membrane</location>
        <topology evidence="1">Peripheral membrane protein</topology>
    </subcellularLocation>
    <subcellularLocation>
        <location evidence="2">Late endosome membrane</location>
    </subcellularLocation>
</comment>
<evidence type="ECO:0000259" key="6">
    <source>
        <dbReference type="Pfam" id="PF23138"/>
    </source>
</evidence>
<dbReference type="SUPFAM" id="SSF50978">
    <property type="entry name" value="WD40 repeat-like"/>
    <property type="match status" value="1"/>
</dbReference>
<keyword evidence="4" id="KW-0967">Endosome</keyword>
<feature type="repeat" description="WD" evidence="5">
    <location>
        <begin position="205"/>
        <end position="237"/>
    </location>
</feature>
<protein>
    <submittedName>
        <fullName evidence="7">WD repeat-containing protein 91-like protein</fullName>
    </submittedName>
</protein>
<feature type="domain" description="ARMC9 CTLH-like" evidence="6">
    <location>
        <begin position="9"/>
        <end position="74"/>
    </location>
</feature>
<evidence type="ECO:0000313" key="7">
    <source>
        <dbReference type="EMBL" id="OLY85620.1"/>
    </source>
</evidence>
<dbReference type="Proteomes" id="UP000187455">
    <property type="component" value="Unassembled WGS sequence"/>
</dbReference>
<dbReference type="InterPro" id="IPR039724">
    <property type="entry name" value="WDR91"/>
</dbReference>
<comment type="caution">
    <text evidence="7">The sequence shown here is derived from an EMBL/GenBank/DDBJ whole genome shotgun (WGS) entry which is preliminary data.</text>
</comment>
<evidence type="ECO:0000256" key="1">
    <source>
        <dbReference type="ARBA" id="ARBA00004220"/>
    </source>
</evidence>
<dbReference type="InterPro" id="IPR015943">
    <property type="entry name" value="WD40/YVTN_repeat-like_dom_sf"/>
</dbReference>
<evidence type="ECO:0000313" key="8">
    <source>
        <dbReference type="Proteomes" id="UP000187455"/>
    </source>
</evidence>
<name>A0A1R0H8W0_9FUNG</name>
<dbReference type="GO" id="GO:0141039">
    <property type="term" value="F:phosphatidylinositol 3-kinase inhibitor activity"/>
    <property type="evidence" value="ECO:0007669"/>
    <property type="project" value="InterPro"/>
</dbReference>
<evidence type="ECO:0000256" key="4">
    <source>
        <dbReference type="ARBA" id="ARBA00022753"/>
    </source>
</evidence>
<dbReference type="EMBL" id="LSSL01000056">
    <property type="protein sequence ID" value="OLY85620.1"/>
    <property type="molecule type" value="Genomic_DNA"/>
</dbReference>
<keyword evidence="5" id="KW-0853">WD repeat</keyword>
<accession>A0A1R0H8W0</accession>
<evidence type="ECO:0000256" key="3">
    <source>
        <dbReference type="ARBA" id="ARBA00006128"/>
    </source>
</evidence>
<organism evidence="7 8">
    <name type="scientific">Smittium mucronatum</name>
    <dbReference type="NCBI Taxonomy" id="133383"/>
    <lineage>
        <taxon>Eukaryota</taxon>
        <taxon>Fungi</taxon>
        <taxon>Fungi incertae sedis</taxon>
        <taxon>Zoopagomycota</taxon>
        <taxon>Kickxellomycotina</taxon>
        <taxon>Harpellomycetes</taxon>
        <taxon>Harpellales</taxon>
        <taxon>Legeriomycetaceae</taxon>
        <taxon>Smittium</taxon>
    </lineage>
</organism>
<dbReference type="PANTHER" id="PTHR13083:SF3">
    <property type="entry name" value="WD REPEAT-CONTAINING PROTEIN 91"/>
    <property type="match status" value="1"/>
</dbReference>
<dbReference type="InterPro" id="IPR036322">
    <property type="entry name" value="WD40_repeat_dom_sf"/>
</dbReference>
<proteinExistence type="inferred from homology"/>
<dbReference type="Pfam" id="PF00400">
    <property type="entry name" value="WD40"/>
    <property type="match status" value="2"/>
</dbReference>
<evidence type="ECO:0000256" key="2">
    <source>
        <dbReference type="ARBA" id="ARBA00004414"/>
    </source>
</evidence>
<comment type="similarity">
    <text evidence="3">Belongs to the WD repeat WDR91 family.</text>
</comment>
<dbReference type="STRING" id="133383.A0A1R0H8W0"/>
<dbReference type="PROSITE" id="PS50294">
    <property type="entry name" value="WD_REPEATS_REGION"/>
    <property type="match status" value="1"/>
</dbReference>
<dbReference type="GO" id="GO:0045022">
    <property type="term" value="P:early endosome to late endosome transport"/>
    <property type="evidence" value="ECO:0007669"/>
    <property type="project" value="InterPro"/>
</dbReference>
<keyword evidence="8" id="KW-1185">Reference proteome</keyword>
<dbReference type="PROSITE" id="PS50082">
    <property type="entry name" value="WD_REPEATS_2"/>
    <property type="match status" value="1"/>
</dbReference>
<dbReference type="PANTHER" id="PTHR13083">
    <property type="entry name" value="WD REPEAT-CONTAINING PROTEIN 91"/>
    <property type="match status" value="1"/>
</dbReference>
<dbReference type="AlphaFoldDB" id="A0A1R0H8W0"/>
<dbReference type="GO" id="GO:0031902">
    <property type="term" value="C:late endosome membrane"/>
    <property type="evidence" value="ECO:0007669"/>
    <property type="project" value="UniProtKB-SubCell"/>
</dbReference>
<reference evidence="7 8" key="1">
    <citation type="journal article" date="2016" name="Mol. Biol. Evol.">
        <title>Genome-Wide Survey of Gut Fungi (Harpellales) Reveals the First Horizontally Transferred Ubiquitin Gene from a Mosquito Host.</title>
        <authorList>
            <person name="Wang Y."/>
            <person name="White M.M."/>
            <person name="Kvist S."/>
            <person name="Moncalvo J.M."/>
        </authorList>
    </citation>
    <scope>NUCLEOTIDE SEQUENCE [LARGE SCALE GENOMIC DNA]</scope>
    <source>
        <strain evidence="7 8">ALG-7-W6</strain>
    </source>
</reference>
<dbReference type="Gene3D" id="2.130.10.10">
    <property type="entry name" value="YVTN repeat-like/Quinoprotein amine dehydrogenase"/>
    <property type="match status" value="2"/>
</dbReference>